<gene>
    <name evidence="3" type="ORF">B0T16DRAFT_462884</name>
</gene>
<sequence>MSLPGIFEILRQRQGGSFPFLFPPSHDTSFAGYHVTQSSFTTQLDLAVRAAWASRHRCKYVDVKVLLMSWQSDDLGVRDEVSALESVFRDIYRFDVEWWKIPDESPGRDATKKVIQFVESGNTPDTLLILYYAGHAAQNPHQGGGLPCWVANRSEDSPQFDLSCIQPHLCQVDDKHPDVLLLYDCCHPANGHGSVKSSRAVIELLAATGFESIAPEVGRDSFTNCLIQELSVAARRPSGISIPELHRRQICRLQSGDQQSVSMERTWDGKVKVRTVGGSPIFEMPRRRTPIHCQLSLNDRPRAVVLAPLPAAAPGGGSEFVELGKNYGDNANNAEKETPQLHVLLRVSLVENELNEAEWKDWQCSAPAAVKGVRILGVLPSSSTLLLLQVPIEVWDLLPPSPAVSFVAFVRDDGSGVNTAIPPALISEVQVQKAPVRDSSDSIPKTKGKETDRAPPVNFLDEAVPNERPPGAEPDAWLTGYNTSRDLSSPSNVSSYLGP</sequence>
<comment type="caution">
    <text evidence="3">The sequence shown here is derived from an EMBL/GenBank/DDBJ whole genome shotgun (WGS) entry which is preliminary data.</text>
</comment>
<evidence type="ECO:0000259" key="2">
    <source>
        <dbReference type="Pfam" id="PF00656"/>
    </source>
</evidence>
<evidence type="ECO:0000313" key="4">
    <source>
        <dbReference type="Proteomes" id="UP001174936"/>
    </source>
</evidence>
<protein>
    <recommendedName>
        <fullName evidence="2">Peptidase C14 caspase domain-containing protein</fullName>
    </recommendedName>
</protein>
<reference evidence="3" key="1">
    <citation type="submission" date="2023-06" db="EMBL/GenBank/DDBJ databases">
        <title>Genome-scale phylogeny and comparative genomics of the fungal order Sordariales.</title>
        <authorList>
            <consortium name="Lawrence Berkeley National Laboratory"/>
            <person name="Hensen N."/>
            <person name="Bonometti L."/>
            <person name="Westerberg I."/>
            <person name="Brannstrom I.O."/>
            <person name="Guillou S."/>
            <person name="Cros-Aarteil S."/>
            <person name="Calhoun S."/>
            <person name="Haridas S."/>
            <person name="Kuo A."/>
            <person name="Mondo S."/>
            <person name="Pangilinan J."/>
            <person name="Riley R."/>
            <person name="Labutti K."/>
            <person name="Andreopoulos B."/>
            <person name="Lipzen A."/>
            <person name="Chen C."/>
            <person name="Yanf M."/>
            <person name="Daum C."/>
            <person name="Ng V."/>
            <person name="Clum A."/>
            <person name="Steindorff A."/>
            <person name="Ohm R."/>
            <person name="Martin F."/>
            <person name="Silar P."/>
            <person name="Natvig D."/>
            <person name="Lalanne C."/>
            <person name="Gautier V."/>
            <person name="Ament-Velasquez S.L."/>
            <person name="Kruys A."/>
            <person name="Hutchinson M.I."/>
            <person name="Powell A.J."/>
            <person name="Barry K."/>
            <person name="Miller A.N."/>
            <person name="Grigoriev I.V."/>
            <person name="Debuchy R."/>
            <person name="Gladieux P."/>
            <person name="Thoren M.H."/>
            <person name="Johannesson H."/>
        </authorList>
    </citation>
    <scope>NUCLEOTIDE SEQUENCE</scope>
    <source>
        <strain evidence="3">SMH2532-1</strain>
    </source>
</reference>
<dbReference type="GO" id="GO:0006508">
    <property type="term" value="P:proteolysis"/>
    <property type="evidence" value="ECO:0007669"/>
    <property type="project" value="InterPro"/>
</dbReference>
<dbReference type="InterPro" id="IPR011600">
    <property type="entry name" value="Pept_C14_caspase"/>
</dbReference>
<proteinExistence type="predicted"/>
<dbReference type="Proteomes" id="UP001174936">
    <property type="component" value="Unassembled WGS sequence"/>
</dbReference>
<dbReference type="GO" id="GO:0004197">
    <property type="term" value="F:cysteine-type endopeptidase activity"/>
    <property type="evidence" value="ECO:0007669"/>
    <property type="project" value="InterPro"/>
</dbReference>
<organism evidence="3 4">
    <name type="scientific">Cercophora newfieldiana</name>
    <dbReference type="NCBI Taxonomy" id="92897"/>
    <lineage>
        <taxon>Eukaryota</taxon>
        <taxon>Fungi</taxon>
        <taxon>Dikarya</taxon>
        <taxon>Ascomycota</taxon>
        <taxon>Pezizomycotina</taxon>
        <taxon>Sordariomycetes</taxon>
        <taxon>Sordariomycetidae</taxon>
        <taxon>Sordariales</taxon>
        <taxon>Lasiosphaeriaceae</taxon>
        <taxon>Cercophora</taxon>
    </lineage>
</organism>
<dbReference type="EMBL" id="JAULSV010000007">
    <property type="protein sequence ID" value="KAK0639184.1"/>
    <property type="molecule type" value="Genomic_DNA"/>
</dbReference>
<evidence type="ECO:0000256" key="1">
    <source>
        <dbReference type="SAM" id="MobiDB-lite"/>
    </source>
</evidence>
<accession>A0AA40CJ95</accession>
<feature type="domain" description="Peptidase C14 caspase" evidence="2">
    <location>
        <begin position="80"/>
        <end position="199"/>
    </location>
</feature>
<name>A0AA40CJ95_9PEZI</name>
<feature type="region of interest" description="Disordered" evidence="1">
    <location>
        <begin position="433"/>
        <end position="499"/>
    </location>
</feature>
<feature type="compositionally biased region" description="Polar residues" evidence="1">
    <location>
        <begin position="480"/>
        <end position="499"/>
    </location>
</feature>
<evidence type="ECO:0000313" key="3">
    <source>
        <dbReference type="EMBL" id="KAK0639184.1"/>
    </source>
</evidence>
<keyword evidence="4" id="KW-1185">Reference proteome</keyword>
<dbReference type="Pfam" id="PF00656">
    <property type="entry name" value="Peptidase_C14"/>
    <property type="match status" value="1"/>
</dbReference>
<dbReference type="AlphaFoldDB" id="A0AA40CJ95"/>